<keyword evidence="3" id="KW-1185">Reference proteome</keyword>
<name>A0ABN7T8H2_OIKDI</name>
<organism evidence="2 3">
    <name type="scientific">Oikopleura dioica</name>
    <name type="common">Tunicate</name>
    <dbReference type="NCBI Taxonomy" id="34765"/>
    <lineage>
        <taxon>Eukaryota</taxon>
        <taxon>Metazoa</taxon>
        <taxon>Chordata</taxon>
        <taxon>Tunicata</taxon>
        <taxon>Appendicularia</taxon>
        <taxon>Copelata</taxon>
        <taxon>Oikopleuridae</taxon>
        <taxon>Oikopleura</taxon>
    </lineage>
</organism>
<protein>
    <submittedName>
        <fullName evidence="2">Oidioi.mRNA.OKI2018_I69.chr2.g7999.t1.cds</fullName>
    </submittedName>
</protein>
<feature type="compositionally biased region" description="Gly residues" evidence="1">
    <location>
        <begin position="701"/>
        <end position="711"/>
    </location>
</feature>
<proteinExistence type="predicted"/>
<dbReference type="EMBL" id="OU015567">
    <property type="protein sequence ID" value="CAG5113909.1"/>
    <property type="molecule type" value="Genomic_DNA"/>
</dbReference>
<sequence>MFRNRVTQIIRAASSKPEKIFSSQLSKLSKGEKLTQELQVLQFDEKRDLFRRNRKKRVQTRDLENQYDLLQNLERTGIIRNHWPLHEAKKINQWVNNHARKIVVVFDVSKAFTMRDAVSVTALLLAGELGHKPLILLDDRKIRNRKAHRSAVESILRPVARIYKNFLLSSWFPKSKYYNFPEITFRLASNSKDDFKNVKKLTNELVSDETAEAAAVISNLNLSDGAYVFLIDDRNTTFTQEAFEVAEIMNEFSPKKALRSNIWFELDSSLFNDFTEDYLLNEEVQPYGVKDFIWKRLYKEDKEGCKKILRKLTVANEDQIKRHIMNVQGLVRYPNTDNNDYLLKNSFISNFNNYQTILRGETRRELGIKLSKNKLLHQVTDEILRSLLGAEEVEHARLTHLALEGDFSAISVLDDDQIALITAKVDTYDWKKQADYSFREFLIESGLMSSNEIDAEEKLWRSVKSSRPRINGIPISDADQIFIWDWMILPNNLSFVNFKANAAVSSDQMHRKLAFASLVGAILAQENVPLSGVSIDAYASDEYCQNNWGNCGSCWTCTYSADSNGVVGGADCFNEDGGDAMSVDQVRLRKQYCINGTDSSVYEGNINEFGVMECDGTDEEYISYCSVYNRMRRSSNYWLFTITRSVVAVKRSNEDKLPLVQPGVGYPVYSFWNAKSVCRGDDCNDRTINQKNSDLEEYEPGTGGGDIDGSGGGDIDDLGTNTCFVCADCWETTLVDPITCPKDYPYCHITVTGTWDATTGISRNCSNQDLGTLRSDTLTDQSERNICEPGNVPCNAFNMPFNYIEDLPIPSRQDFSRPLGENEKKFMCGGLEDNCISCYTCVDSSDPFNSCTTMPEYNQPEPPTFLRVVYDSDAGVFLQNVCTLTVLRSVSGEGLPEVMIKRNVVQVKVDQDVPAYINDETVSIIGCSGNYCNGNLRDRPNTDTQCFRCQANSTSDPTNPCITGDLDAYEDPAVRCASGLCKTVTYGEIIRRDCATQEDFWTGSIIRRCQCDFW</sequence>
<feature type="region of interest" description="Disordered" evidence="1">
    <location>
        <begin position="689"/>
        <end position="711"/>
    </location>
</feature>
<gene>
    <name evidence="2" type="ORF">OKIOD_LOCUS16764</name>
</gene>
<evidence type="ECO:0000256" key="1">
    <source>
        <dbReference type="SAM" id="MobiDB-lite"/>
    </source>
</evidence>
<reference evidence="2 3" key="1">
    <citation type="submission" date="2021-04" db="EMBL/GenBank/DDBJ databases">
        <authorList>
            <person name="Bliznina A."/>
        </authorList>
    </citation>
    <scope>NUCLEOTIDE SEQUENCE [LARGE SCALE GENOMIC DNA]</scope>
</reference>
<evidence type="ECO:0000313" key="3">
    <source>
        <dbReference type="Proteomes" id="UP001158576"/>
    </source>
</evidence>
<evidence type="ECO:0000313" key="2">
    <source>
        <dbReference type="EMBL" id="CAG5113909.1"/>
    </source>
</evidence>
<dbReference type="Proteomes" id="UP001158576">
    <property type="component" value="Chromosome 2"/>
</dbReference>
<accession>A0ABN7T8H2</accession>